<dbReference type="EMBL" id="JABAGO010000020">
    <property type="protein sequence ID" value="NME98956.1"/>
    <property type="molecule type" value="Genomic_DNA"/>
</dbReference>
<comment type="catalytic activity">
    <reaction evidence="1">
        <text>5-amino-6-(5-phospho-D-ribosylamino)uracil + H2O = 5,6-diaminouracil + D-ribose 5-phosphate</text>
        <dbReference type="Rhea" id="RHEA:55020"/>
        <dbReference type="ChEBI" id="CHEBI:15377"/>
        <dbReference type="ChEBI" id="CHEBI:46252"/>
        <dbReference type="ChEBI" id="CHEBI:58453"/>
        <dbReference type="ChEBI" id="CHEBI:78346"/>
    </reaction>
</comment>
<accession>A0A848CZP0</accession>
<dbReference type="InterPro" id="IPR037238">
    <property type="entry name" value="YbiA-like_sf"/>
</dbReference>
<evidence type="ECO:0000313" key="4">
    <source>
        <dbReference type="EMBL" id="NME98956.1"/>
    </source>
</evidence>
<comment type="catalytic activity">
    <reaction evidence="2">
        <text>2,5-diamino-6-hydroxy-4-(5-phosphoribosylamino)-pyrimidine + H2O = 2,5,6-triamino-4-hydroxypyrimidine + D-ribose 5-phosphate</text>
        <dbReference type="Rhea" id="RHEA:23436"/>
        <dbReference type="ChEBI" id="CHEBI:15377"/>
        <dbReference type="ChEBI" id="CHEBI:58614"/>
        <dbReference type="ChEBI" id="CHEBI:78346"/>
        <dbReference type="ChEBI" id="CHEBI:137796"/>
    </reaction>
</comment>
<dbReference type="CDD" id="cd15457">
    <property type="entry name" value="NADAR"/>
    <property type="match status" value="1"/>
</dbReference>
<dbReference type="AlphaFoldDB" id="A0A848CZP0"/>
<dbReference type="NCBIfam" id="TIGR02464">
    <property type="entry name" value="ribofla_fusion"/>
    <property type="match status" value="1"/>
</dbReference>
<evidence type="ECO:0000313" key="5">
    <source>
        <dbReference type="Proteomes" id="UP000561326"/>
    </source>
</evidence>
<sequence length="292" mass="34985">MSITYDIHNPMAPPWLMYPDIGRYSIGWRMGYGEHYIIHFGKWYSTLNIEEQNKFRQMFPPPKGWLGWYEEEYLDEDIYDDDGDLLWNVDGKMAYSLDWIQEKFQKGKKFEYLFFWGHQPSSNGDITKTCLSQWWKAEFTIEIDRYCCMEQYMMAEKARLFDDEEITEEILKSDNPKEIKKLGRKVRNFNEEIWASKRYPIVLNGNFAKFLQNENLMQFLLQTKNKVLVEASPYDKIWGVGMSAEDEKINNPIEWKGQNLLGFALMEVRDELKRVCQNYNKLKLQDLHQEFG</sequence>
<dbReference type="RefSeq" id="WP_168975335.1">
    <property type="nucleotide sequence ID" value="NZ_JABAGO010000020.1"/>
</dbReference>
<evidence type="ECO:0000259" key="3">
    <source>
        <dbReference type="Pfam" id="PF08719"/>
    </source>
</evidence>
<gene>
    <name evidence="4" type="ORF">HF838_11880</name>
</gene>
<evidence type="ECO:0000256" key="2">
    <source>
        <dbReference type="ARBA" id="ARBA00000751"/>
    </source>
</evidence>
<evidence type="ECO:0000256" key="1">
    <source>
        <dbReference type="ARBA" id="ARBA00000022"/>
    </source>
</evidence>
<name>A0A848CZP0_ANEAE</name>
<dbReference type="Proteomes" id="UP000561326">
    <property type="component" value="Unassembled WGS sequence"/>
</dbReference>
<dbReference type="Pfam" id="PF08719">
    <property type="entry name" value="NADAR"/>
    <property type="match status" value="1"/>
</dbReference>
<protein>
    <submittedName>
        <fullName evidence="4">NADAR family protein</fullName>
    </submittedName>
</protein>
<dbReference type="Gene3D" id="1.10.357.40">
    <property type="entry name" value="YbiA-like"/>
    <property type="match status" value="1"/>
</dbReference>
<dbReference type="InterPro" id="IPR012816">
    <property type="entry name" value="NADAR"/>
</dbReference>
<feature type="domain" description="NADAR" evidence="3">
    <location>
        <begin position="114"/>
        <end position="273"/>
    </location>
</feature>
<organism evidence="4 5">
    <name type="scientific">Aneurinibacillus aneurinilyticus</name>
    <name type="common">Bacillus aneurinolyticus</name>
    <dbReference type="NCBI Taxonomy" id="1391"/>
    <lineage>
        <taxon>Bacteria</taxon>
        <taxon>Bacillati</taxon>
        <taxon>Bacillota</taxon>
        <taxon>Bacilli</taxon>
        <taxon>Bacillales</taxon>
        <taxon>Paenibacillaceae</taxon>
        <taxon>Aneurinibacillus group</taxon>
        <taxon>Aneurinibacillus</taxon>
    </lineage>
</organism>
<proteinExistence type="predicted"/>
<dbReference type="SUPFAM" id="SSF143990">
    <property type="entry name" value="YbiA-like"/>
    <property type="match status" value="1"/>
</dbReference>
<reference evidence="4 5" key="1">
    <citation type="submission" date="2020-04" db="EMBL/GenBank/DDBJ databases">
        <authorList>
            <person name="Hitch T.C.A."/>
            <person name="Wylensek D."/>
            <person name="Clavel T."/>
        </authorList>
    </citation>
    <scope>NUCLEOTIDE SEQUENCE [LARGE SCALE GENOMIC DNA]</scope>
    <source>
        <strain evidence="4 5">WB01_D5_05</strain>
    </source>
</reference>
<comment type="caution">
    <text evidence="4">The sequence shown here is derived from an EMBL/GenBank/DDBJ whole genome shotgun (WGS) entry which is preliminary data.</text>
</comment>